<comment type="caution">
    <text evidence="3">The sequence shown here is derived from an EMBL/GenBank/DDBJ whole genome shotgun (WGS) entry which is preliminary data.</text>
</comment>
<evidence type="ECO:0000256" key="1">
    <source>
        <dbReference type="ARBA" id="ARBA00006484"/>
    </source>
</evidence>
<dbReference type="SUPFAM" id="SSF51735">
    <property type="entry name" value="NAD(P)-binding Rossmann-fold domains"/>
    <property type="match status" value="1"/>
</dbReference>
<evidence type="ECO:0000313" key="3">
    <source>
        <dbReference type="EMBL" id="GAA5146521.1"/>
    </source>
</evidence>
<accession>A0ABP9PH74</accession>
<dbReference type="EMBL" id="BAABJP010000001">
    <property type="protein sequence ID" value="GAA5146521.1"/>
    <property type="molecule type" value="Genomic_DNA"/>
</dbReference>
<evidence type="ECO:0000259" key="2">
    <source>
        <dbReference type="SMART" id="SM00822"/>
    </source>
</evidence>
<dbReference type="PANTHER" id="PTHR42760:SF40">
    <property type="entry name" value="3-OXOACYL-[ACYL-CARRIER-PROTEIN] REDUCTASE, CHLOROPLASTIC"/>
    <property type="match status" value="1"/>
</dbReference>
<organism evidence="3 4">
    <name type="scientific">Pseudonocardia eucalypti</name>
    <dbReference type="NCBI Taxonomy" id="648755"/>
    <lineage>
        <taxon>Bacteria</taxon>
        <taxon>Bacillati</taxon>
        <taxon>Actinomycetota</taxon>
        <taxon>Actinomycetes</taxon>
        <taxon>Pseudonocardiales</taxon>
        <taxon>Pseudonocardiaceae</taxon>
        <taxon>Pseudonocardia</taxon>
    </lineage>
</organism>
<reference evidence="4" key="1">
    <citation type="journal article" date="2019" name="Int. J. Syst. Evol. Microbiol.">
        <title>The Global Catalogue of Microorganisms (GCM) 10K type strain sequencing project: providing services to taxonomists for standard genome sequencing and annotation.</title>
        <authorList>
            <consortium name="The Broad Institute Genomics Platform"/>
            <consortium name="The Broad Institute Genome Sequencing Center for Infectious Disease"/>
            <person name="Wu L."/>
            <person name="Ma J."/>
        </authorList>
    </citation>
    <scope>NUCLEOTIDE SEQUENCE [LARGE SCALE GENOMIC DNA]</scope>
    <source>
        <strain evidence="4">JCM 18303</strain>
    </source>
</reference>
<dbReference type="InterPro" id="IPR002347">
    <property type="entry name" value="SDR_fam"/>
</dbReference>
<dbReference type="PANTHER" id="PTHR42760">
    <property type="entry name" value="SHORT-CHAIN DEHYDROGENASES/REDUCTASES FAMILY MEMBER"/>
    <property type="match status" value="1"/>
</dbReference>
<gene>
    <name evidence="3" type="ORF">GCM10023321_06120</name>
</gene>
<dbReference type="SMART" id="SM00822">
    <property type="entry name" value="PKS_KR"/>
    <property type="match status" value="1"/>
</dbReference>
<dbReference type="PRINTS" id="PR00081">
    <property type="entry name" value="GDHRDH"/>
</dbReference>
<dbReference type="Gene3D" id="3.40.50.720">
    <property type="entry name" value="NAD(P)-binding Rossmann-like Domain"/>
    <property type="match status" value="1"/>
</dbReference>
<evidence type="ECO:0000313" key="4">
    <source>
        <dbReference type="Proteomes" id="UP001428817"/>
    </source>
</evidence>
<dbReference type="RefSeq" id="WP_185058849.1">
    <property type="nucleotide sequence ID" value="NZ_BAABJP010000001.1"/>
</dbReference>
<dbReference type="PROSITE" id="PS00061">
    <property type="entry name" value="ADH_SHORT"/>
    <property type="match status" value="1"/>
</dbReference>
<feature type="domain" description="Ketoreductase" evidence="2">
    <location>
        <begin position="7"/>
        <end position="181"/>
    </location>
</feature>
<proteinExistence type="inferred from homology"/>
<dbReference type="InterPro" id="IPR036291">
    <property type="entry name" value="NAD(P)-bd_dom_sf"/>
</dbReference>
<dbReference type="InterPro" id="IPR020904">
    <property type="entry name" value="Sc_DH/Rdtase_CS"/>
</dbReference>
<name>A0ABP9PH74_9PSEU</name>
<comment type="similarity">
    <text evidence="1">Belongs to the short-chain dehydrogenases/reductases (SDR) family.</text>
</comment>
<dbReference type="Pfam" id="PF13561">
    <property type="entry name" value="adh_short_C2"/>
    <property type="match status" value="1"/>
</dbReference>
<dbReference type="InterPro" id="IPR057326">
    <property type="entry name" value="KR_dom"/>
</dbReference>
<dbReference type="Proteomes" id="UP001428817">
    <property type="component" value="Unassembled WGS sequence"/>
</dbReference>
<sequence length="243" mass="24445">MFDLTGAAAVVTGAARGIGLAVARGLAAQGARTTLLDRDAEALAAAAIPPPHRTIPLDVTDHDALRKAVRTGLAEGDPLILVNNAALLHTASLLAMDLDEWRRVHEVNLDAALVATQAAASVMVGRTGRIVNIASVAGKQGGGLFGTAAYASAKGGLLALTKSAARELAPAGITVNAVAPGPVDTGLVAGMAEADAARVRGLVPLGRFGRPEEVAAAVCFLASHEASFITGEVLDVNGGLLMD</sequence>
<protein>
    <submittedName>
        <fullName evidence="3">SDR family NAD(P)-dependent oxidoreductase</fullName>
    </submittedName>
</protein>
<keyword evidence="4" id="KW-1185">Reference proteome</keyword>
<dbReference type="PRINTS" id="PR00080">
    <property type="entry name" value="SDRFAMILY"/>
</dbReference>